<keyword evidence="1" id="KW-1133">Transmembrane helix</keyword>
<feature type="transmembrane region" description="Helical" evidence="1">
    <location>
        <begin position="20"/>
        <end position="39"/>
    </location>
</feature>
<proteinExistence type="predicted"/>
<evidence type="ECO:0000256" key="1">
    <source>
        <dbReference type="SAM" id="Phobius"/>
    </source>
</evidence>
<evidence type="ECO:0000313" key="2">
    <source>
        <dbReference type="EMBL" id="CDW36226.1"/>
    </source>
</evidence>
<accession>A0A0K2UEU9</accession>
<sequence>MSGFKSKIVLIDPFLVFPSLRILTFIDITLLIPMLLFFCRSALRGL</sequence>
<keyword evidence="1" id="KW-0812">Transmembrane</keyword>
<reference evidence="2" key="1">
    <citation type="submission" date="2014-05" db="EMBL/GenBank/DDBJ databases">
        <authorList>
            <person name="Chronopoulou M."/>
        </authorList>
    </citation>
    <scope>NUCLEOTIDE SEQUENCE</scope>
    <source>
        <tissue evidence="2">Whole organism</tissue>
    </source>
</reference>
<name>A0A0K2UEU9_LEPSM</name>
<keyword evidence="1" id="KW-0472">Membrane</keyword>
<dbReference type="AlphaFoldDB" id="A0A0K2UEU9"/>
<protein>
    <submittedName>
        <fullName evidence="2">Uncharacterized protein</fullName>
    </submittedName>
</protein>
<dbReference type="EMBL" id="HACA01018865">
    <property type="protein sequence ID" value="CDW36226.1"/>
    <property type="molecule type" value="Transcribed_RNA"/>
</dbReference>
<organism evidence="2">
    <name type="scientific">Lepeophtheirus salmonis</name>
    <name type="common">Salmon louse</name>
    <name type="synonym">Caligus salmonis</name>
    <dbReference type="NCBI Taxonomy" id="72036"/>
    <lineage>
        <taxon>Eukaryota</taxon>
        <taxon>Metazoa</taxon>
        <taxon>Ecdysozoa</taxon>
        <taxon>Arthropoda</taxon>
        <taxon>Crustacea</taxon>
        <taxon>Multicrustacea</taxon>
        <taxon>Hexanauplia</taxon>
        <taxon>Copepoda</taxon>
        <taxon>Siphonostomatoida</taxon>
        <taxon>Caligidae</taxon>
        <taxon>Lepeophtheirus</taxon>
    </lineage>
</organism>